<keyword evidence="4 8" id="KW-0812">Transmembrane</keyword>
<feature type="transmembrane region" description="Helical" evidence="8">
    <location>
        <begin position="28"/>
        <end position="50"/>
    </location>
</feature>
<keyword evidence="3" id="KW-1003">Cell membrane</keyword>
<evidence type="ECO:0000313" key="10">
    <source>
        <dbReference type="EMBL" id="SJZ57154.1"/>
    </source>
</evidence>
<evidence type="ECO:0000256" key="1">
    <source>
        <dbReference type="ARBA" id="ARBA00004651"/>
    </source>
</evidence>
<dbReference type="InterPro" id="IPR003856">
    <property type="entry name" value="LPS_length_determ_N"/>
</dbReference>
<evidence type="ECO:0000259" key="9">
    <source>
        <dbReference type="Pfam" id="PF02706"/>
    </source>
</evidence>
<evidence type="ECO:0000256" key="3">
    <source>
        <dbReference type="ARBA" id="ARBA00022475"/>
    </source>
</evidence>
<evidence type="ECO:0000256" key="6">
    <source>
        <dbReference type="ARBA" id="ARBA00023136"/>
    </source>
</evidence>
<dbReference type="PANTHER" id="PTHR32309">
    <property type="entry name" value="TYROSINE-PROTEIN KINASE"/>
    <property type="match status" value="1"/>
</dbReference>
<sequence>MTEKTRQNNNKEVEIDLAEICRVLLNKIWTLILVVVIAGGFAAGYTSFFMTPMYQSTSQIFILNTKVDLSLAELQLGSQLTSDYMEIIKSRPVLEATIQELGLDMDYAALGNSITISNPQNTRILYITVTNQDAYMAKTIVDKYTEVSVNYIAQIMDTEKPNVIDYGHIPEGPSSPSMKKNAILGALFGFVIAAGIIIVRYMMNDSIHSSEDIEKYLGISTIGLIPFDGAGSKKKIRGKDRTGGNGKKKTQKKKKIETKIAADDSKTSRVKRSVKGEEAVS</sequence>
<keyword evidence="6 8" id="KW-0472">Membrane</keyword>
<evidence type="ECO:0000256" key="8">
    <source>
        <dbReference type="SAM" id="Phobius"/>
    </source>
</evidence>
<evidence type="ECO:0000256" key="7">
    <source>
        <dbReference type="SAM" id="MobiDB-lite"/>
    </source>
</evidence>
<dbReference type="RefSeq" id="WP_159444080.1">
    <property type="nucleotide sequence ID" value="NZ_FMTO01000004.1"/>
</dbReference>
<feature type="compositionally biased region" description="Basic and acidic residues" evidence="7">
    <location>
        <begin position="257"/>
        <end position="267"/>
    </location>
</feature>
<dbReference type="Pfam" id="PF02706">
    <property type="entry name" value="Wzz"/>
    <property type="match status" value="1"/>
</dbReference>
<dbReference type="GO" id="GO:0004713">
    <property type="term" value="F:protein tyrosine kinase activity"/>
    <property type="evidence" value="ECO:0007669"/>
    <property type="project" value="TreeGrafter"/>
</dbReference>
<feature type="region of interest" description="Disordered" evidence="7">
    <location>
        <begin position="232"/>
        <end position="281"/>
    </location>
</feature>
<keyword evidence="5 8" id="KW-1133">Transmembrane helix</keyword>
<gene>
    <name evidence="10" type="ORF">SAMN02745110_00886</name>
</gene>
<protein>
    <submittedName>
        <fullName evidence="10">Capsular polysaccharide biosynthesis protein</fullName>
    </submittedName>
</protein>
<evidence type="ECO:0000313" key="11">
    <source>
        <dbReference type="Proteomes" id="UP000189857"/>
    </source>
</evidence>
<comment type="subcellular location">
    <subcellularLocation>
        <location evidence="1">Cell membrane</location>
        <topology evidence="1">Multi-pass membrane protein</topology>
    </subcellularLocation>
</comment>
<feature type="compositionally biased region" description="Basic residues" evidence="7">
    <location>
        <begin position="246"/>
        <end position="256"/>
    </location>
</feature>
<evidence type="ECO:0000256" key="2">
    <source>
        <dbReference type="ARBA" id="ARBA00006683"/>
    </source>
</evidence>
<evidence type="ECO:0000256" key="5">
    <source>
        <dbReference type="ARBA" id="ARBA00022989"/>
    </source>
</evidence>
<name>A0A1T4LRT0_9FIRM</name>
<dbReference type="GO" id="GO:0005886">
    <property type="term" value="C:plasma membrane"/>
    <property type="evidence" value="ECO:0007669"/>
    <property type="project" value="UniProtKB-SubCell"/>
</dbReference>
<dbReference type="EMBL" id="FUXA01000006">
    <property type="protein sequence ID" value="SJZ57154.1"/>
    <property type="molecule type" value="Genomic_DNA"/>
</dbReference>
<dbReference type="Proteomes" id="UP000189857">
    <property type="component" value="Unassembled WGS sequence"/>
</dbReference>
<organism evidence="10 11">
    <name type="scientific">Eubacterium ruminantium</name>
    <dbReference type="NCBI Taxonomy" id="42322"/>
    <lineage>
        <taxon>Bacteria</taxon>
        <taxon>Bacillati</taxon>
        <taxon>Bacillota</taxon>
        <taxon>Clostridia</taxon>
        <taxon>Eubacteriales</taxon>
        <taxon>Eubacteriaceae</taxon>
        <taxon>Eubacterium</taxon>
    </lineage>
</organism>
<dbReference type="PANTHER" id="PTHR32309:SF13">
    <property type="entry name" value="FERRIC ENTEROBACTIN TRANSPORT PROTEIN FEPE"/>
    <property type="match status" value="1"/>
</dbReference>
<evidence type="ECO:0000256" key="4">
    <source>
        <dbReference type="ARBA" id="ARBA00022692"/>
    </source>
</evidence>
<feature type="domain" description="Polysaccharide chain length determinant N-terminal" evidence="9">
    <location>
        <begin position="14"/>
        <end position="101"/>
    </location>
</feature>
<feature type="transmembrane region" description="Helical" evidence="8">
    <location>
        <begin position="182"/>
        <end position="203"/>
    </location>
</feature>
<reference evidence="10 11" key="1">
    <citation type="submission" date="2017-02" db="EMBL/GenBank/DDBJ databases">
        <authorList>
            <person name="Peterson S.W."/>
        </authorList>
    </citation>
    <scope>NUCLEOTIDE SEQUENCE [LARGE SCALE GENOMIC DNA]</scope>
    <source>
        <strain evidence="10 11">ATCC 17233</strain>
    </source>
</reference>
<comment type="similarity">
    <text evidence="2">Belongs to the CpsC/CapA family.</text>
</comment>
<dbReference type="InterPro" id="IPR050445">
    <property type="entry name" value="Bact_polysacc_biosynth/exp"/>
</dbReference>
<proteinExistence type="inferred from homology"/>
<accession>A0A1T4LRT0</accession>
<keyword evidence="11" id="KW-1185">Reference proteome</keyword>
<dbReference type="AlphaFoldDB" id="A0A1T4LRT0"/>